<protein>
    <submittedName>
        <fullName evidence="2">Uncharacterized protein</fullName>
    </submittedName>
</protein>
<keyword evidence="3" id="KW-1185">Reference proteome</keyword>
<accession>A0A934PNH4</accession>
<name>A0A934PNH4_9FLAO</name>
<feature type="chain" id="PRO_5037175313" evidence="1">
    <location>
        <begin position="21"/>
        <end position="143"/>
    </location>
</feature>
<proteinExistence type="predicted"/>
<reference evidence="2" key="1">
    <citation type="submission" date="2020-12" db="EMBL/GenBank/DDBJ databases">
        <title>Bacterial novel species Flavobacterium sp. SE-1-e isolated from soil.</title>
        <authorList>
            <person name="Jung H.-Y."/>
        </authorList>
    </citation>
    <scope>NUCLEOTIDE SEQUENCE</scope>
    <source>
        <strain evidence="2">SE-1-e</strain>
    </source>
</reference>
<dbReference type="RefSeq" id="WP_200106238.1">
    <property type="nucleotide sequence ID" value="NZ_JAEHFV010000003.1"/>
</dbReference>
<evidence type="ECO:0000313" key="3">
    <source>
        <dbReference type="Proteomes" id="UP000609172"/>
    </source>
</evidence>
<dbReference type="Proteomes" id="UP000609172">
    <property type="component" value="Unassembled WGS sequence"/>
</dbReference>
<feature type="signal peptide" evidence="1">
    <location>
        <begin position="1"/>
        <end position="20"/>
    </location>
</feature>
<sequence>MMKKIVFTALFLGMVSFSQAQNLGDLSKSASASASKAASSATSSFDVAGISNQIMGVLNPKLKLTEAQKPMVNSLVNDLLNKKKSILPKAVTDKAGYAAGMKGINDTFTSKMKGLVNASQYTSLLGILPKSASSVSPLAKMLF</sequence>
<gene>
    <name evidence="2" type="ORF">I5M07_09705</name>
</gene>
<keyword evidence="1" id="KW-0732">Signal</keyword>
<comment type="caution">
    <text evidence="2">The sequence shown here is derived from an EMBL/GenBank/DDBJ whole genome shotgun (WGS) entry which is preliminary data.</text>
</comment>
<dbReference type="EMBL" id="JAEHFV010000003">
    <property type="protein sequence ID" value="MBK0370115.1"/>
    <property type="molecule type" value="Genomic_DNA"/>
</dbReference>
<organism evidence="2 3">
    <name type="scientific">Flavobacterium agrisoli</name>
    <dbReference type="NCBI Taxonomy" id="2793066"/>
    <lineage>
        <taxon>Bacteria</taxon>
        <taxon>Pseudomonadati</taxon>
        <taxon>Bacteroidota</taxon>
        <taxon>Flavobacteriia</taxon>
        <taxon>Flavobacteriales</taxon>
        <taxon>Flavobacteriaceae</taxon>
        <taxon>Flavobacterium</taxon>
    </lineage>
</organism>
<evidence type="ECO:0000313" key="2">
    <source>
        <dbReference type="EMBL" id="MBK0370115.1"/>
    </source>
</evidence>
<evidence type="ECO:0000256" key="1">
    <source>
        <dbReference type="SAM" id="SignalP"/>
    </source>
</evidence>
<dbReference type="AlphaFoldDB" id="A0A934PNH4"/>